<dbReference type="InterPro" id="IPR007055">
    <property type="entry name" value="BON_dom"/>
</dbReference>
<protein>
    <submittedName>
        <fullName evidence="4">BON domain-containing protein</fullName>
    </submittedName>
</protein>
<evidence type="ECO:0000256" key="1">
    <source>
        <dbReference type="SAM" id="MobiDB-lite"/>
    </source>
</evidence>
<dbReference type="InterPro" id="IPR051686">
    <property type="entry name" value="Lipoprotein_DolP"/>
</dbReference>
<dbReference type="SMART" id="SM00749">
    <property type="entry name" value="BON"/>
    <property type="match status" value="2"/>
</dbReference>
<accession>A0AAX1EEW5</accession>
<feature type="region of interest" description="Disordered" evidence="1">
    <location>
        <begin position="29"/>
        <end position="82"/>
    </location>
</feature>
<keyword evidence="2" id="KW-0732">Signal</keyword>
<dbReference type="PANTHER" id="PTHR34606">
    <property type="entry name" value="BON DOMAIN-CONTAINING PROTEIN"/>
    <property type="match status" value="1"/>
</dbReference>
<proteinExistence type="predicted"/>
<dbReference type="InterPro" id="IPR014004">
    <property type="entry name" value="Transpt-assoc_nodulatn_dom_bac"/>
</dbReference>
<feature type="chain" id="PRO_5043847223" evidence="2">
    <location>
        <begin position="27"/>
        <end position="271"/>
    </location>
</feature>
<dbReference type="AlphaFoldDB" id="A0AAX1EEW5"/>
<feature type="domain" description="BON" evidence="3">
    <location>
        <begin position="153"/>
        <end position="225"/>
    </location>
</feature>
<feature type="compositionally biased region" description="Polar residues" evidence="1">
    <location>
        <begin position="247"/>
        <end position="271"/>
    </location>
</feature>
<organism evidence="4 5">
    <name type="scientific">Legionella israelensis</name>
    <dbReference type="NCBI Taxonomy" id="454"/>
    <lineage>
        <taxon>Bacteria</taxon>
        <taxon>Pseudomonadati</taxon>
        <taxon>Pseudomonadota</taxon>
        <taxon>Gammaproteobacteria</taxon>
        <taxon>Legionellales</taxon>
        <taxon>Legionellaceae</taxon>
        <taxon>Legionella</taxon>
    </lineage>
</organism>
<feature type="domain" description="BON" evidence="3">
    <location>
        <begin position="78"/>
        <end position="147"/>
    </location>
</feature>
<evidence type="ECO:0000256" key="2">
    <source>
        <dbReference type="SAM" id="SignalP"/>
    </source>
</evidence>
<evidence type="ECO:0000313" key="5">
    <source>
        <dbReference type="Proteomes" id="UP000295517"/>
    </source>
</evidence>
<reference evidence="4 5" key="1">
    <citation type="submission" date="2019-03" db="EMBL/GenBank/DDBJ databases">
        <title>Diverse conjugative elements silence natural transformation in Legionella species.</title>
        <authorList>
            <person name="Durieux I."/>
            <person name="Ginevra C."/>
            <person name="Attaiech L."/>
            <person name="Picq K."/>
            <person name="Juan P.A."/>
            <person name="Jarraud S."/>
            <person name="Charpentier X."/>
        </authorList>
    </citation>
    <scope>NUCLEOTIDE SEQUENCE [LARGE SCALE GENOMIC DNA]</scope>
    <source>
        <strain evidence="4 5">HL-0427-4011</strain>
    </source>
</reference>
<dbReference type="PROSITE" id="PS50914">
    <property type="entry name" value="BON"/>
    <property type="match status" value="2"/>
</dbReference>
<dbReference type="Pfam" id="PF04972">
    <property type="entry name" value="BON"/>
    <property type="match status" value="2"/>
</dbReference>
<feature type="compositionally biased region" description="Low complexity" evidence="1">
    <location>
        <begin position="228"/>
        <end position="246"/>
    </location>
</feature>
<dbReference type="RefSeq" id="WP_135060001.1">
    <property type="nucleotide sequence ID" value="NZ_CP038254.1"/>
</dbReference>
<feature type="signal peptide" evidence="2">
    <location>
        <begin position="1"/>
        <end position="26"/>
    </location>
</feature>
<evidence type="ECO:0000313" key="4">
    <source>
        <dbReference type="EMBL" id="QBR83650.1"/>
    </source>
</evidence>
<name>A0AAX1EEW5_9GAMM</name>
<dbReference type="Proteomes" id="UP000295517">
    <property type="component" value="Chromosome"/>
</dbReference>
<feature type="region of interest" description="Disordered" evidence="1">
    <location>
        <begin position="225"/>
        <end position="271"/>
    </location>
</feature>
<evidence type="ECO:0000259" key="3">
    <source>
        <dbReference type="PROSITE" id="PS50914"/>
    </source>
</evidence>
<feature type="compositionally biased region" description="Low complexity" evidence="1">
    <location>
        <begin position="29"/>
        <end position="40"/>
    </location>
</feature>
<feature type="compositionally biased region" description="Polar residues" evidence="1">
    <location>
        <begin position="41"/>
        <end position="82"/>
    </location>
</feature>
<dbReference type="Gene3D" id="3.30.1340.30">
    <property type="match status" value="2"/>
</dbReference>
<dbReference type="EMBL" id="CP038254">
    <property type="protein sequence ID" value="QBR83650.1"/>
    <property type="molecule type" value="Genomic_DNA"/>
</dbReference>
<dbReference type="PANTHER" id="PTHR34606:SF15">
    <property type="entry name" value="BON DOMAIN-CONTAINING PROTEIN"/>
    <property type="match status" value="1"/>
</dbReference>
<gene>
    <name evidence="4" type="ORF">E3983_04320</name>
</gene>
<sequence length="271" mass="28811">MDRSKRTQIMGIILSSGLAFSGLGYAQNDTDTSTTTNQETMPTNGTQDTMQTNGAQGTIQTNGTQDETMPGTTQDQGAQVVPDSQLQSQVKSALKEYSEKVQVQVNNGVVALSGQVESDTDYEKVITLAESVKGVQDVTVDNLTVKDSKSPLNDAYITAKVKGALIQKDLFDTDIPSWSIGVETKNGVVFLSGKAASEAEKQQIMQVVKSVKGVQSVDDQIQISSEADTGTMTNGDQQQDQNGTTTLDSEATQTNGGAQDSDNGTDDTTQY</sequence>